<keyword evidence="4" id="KW-1185">Reference proteome</keyword>
<feature type="compositionally biased region" description="Basic and acidic residues" evidence="2">
    <location>
        <begin position="417"/>
        <end position="428"/>
    </location>
</feature>
<gene>
    <name evidence="3" type="ORF">EVOR1521_LOCUS23785</name>
</gene>
<proteinExistence type="predicted"/>
<evidence type="ECO:0000313" key="3">
    <source>
        <dbReference type="EMBL" id="CAJ1400450.1"/>
    </source>
</evidence>
<evidence type="ECO:0000256" key="1">
    <source>
        <dbReference type="SAM" id="Coils"/>
    </source>
</evidence>
<feature type="region of interest" description="Disordered" evidence="2">
    <location>
        <begin position="358"/>
        <end position="428"/>
    </location>
</feature>
<feature type="compositionally biased region" description="Acidic residues" evidence="2">
    <location>
        <begin position="304"/>
        <end position="313"/>
    </location>
</feature>
<sequence length="522" mass="56850">MAAVAAARAKEDELRAELKWRISEKSAAERAAAEVAARHELAKEALQQAEKQCAEAGAEAAQKQALMGQLMELEASMQKQGQLVEEAKQEAQKAKTEAAEGGKAMDGLRQELNCLQALYSREKSSVQTLHELTRKQAEDLKNYDEVLLEAQKSRGQLQALNAHNEGLQENLRSHKAEQARLAESLEAKAQQLLEATSRETRMSGQLSALREALVSAQDDAAALRARLSSRAPVQPQPPVSPPPVSQPAPSQPAQPSQPVKLIQPVEAVQSRGLEGNPLGMPAQTRDMIPSAAFQPDKGTHAADDFPETQVDAEGDTKRRRTGDVLPSREASFVPVAPAPPPRISMAPPMPALAPMRVPLSPPAPEPMPRNQMASTRQQAEPRREVPTPAPSISSLGVRDLKPATPPSSPRCTPLGATRERARARPRSKEEVERLAHSMFSSKPLAKQLRGPPLKLYQAHIDYVLSNWDKYDAPEKQPRQRCEGRENRESSGAWLAVQNFLQSPASTGESPGARARCIVSRAR</sequence>
<name>A0AA36J6E4_9DINO</name>
<dbReference type="Proteomes" id="UP001178507">
    <property type="component" value="Unassembled WGS sequence"/>
</dbReference>
<feature type="coiled-coil region" evidence="1">
    <location>
        <begin position="150"/>
        <end position="226"/>
    </location>
</feature>
<feature type="compositionally biased region" description="Pro residues" evidence="2">
    <location>
        <begin position="234"/>
        <end position="252"/>
    </location>
</feature>
<protein>
    <submittedName>
        <fullName evidence="3">Uncharacterized protein</fullName>
    </submittedName>
</protein>
<feature type="region of interest" description="Disordered" evidence="2">
    <location>
        <begin position="228"/>
        <end position="339"/>
    </location>
</feature>
<dbReference type="AlphaFoldDB" id="A0AA36J6E4"/>
<dbReference type="EMBL" id="CAUJNA010003372">
    <property type="protein sequence ID" value="CAJ1400450.1"/>
    <property type="molecule type" value="Genomic_DNA"/>
</dbReference>
<evidence type="ECO:0000256" key="2">
    <source>
        <dbReference type="SAM" id="MobiDB-lite"/>
    </source>
</evidence>
<comment type="caution">
    <text evidence="3">The sequence shown here is derived from an EMBL/GenBank/DDBJ whole genome shotgun (WGS) entry which is preliminary data.</text>
</comment>
<reference evidence="3" key="1">
    <citation type="submission" date="2023-08" db="EMBL/GenBank/DDBJ databases">
        <authorList>
            <person name="Chen Y."/>
            <person name="Shah S."/>
            <person name="Dougan E. K."/>
            <person name="Thang M."/>
            <person name="Chan C."/>
        </authorList>
    </citation>
    <scope>NUCLEOTIDE SEQUENCE</scope>
</reference>
<feature type="region of interest" description="Disordered" evidence="2">
    <location>
        <begin position="501"/>
        <end position="522"/>
    </location>
</feature>
<keyword evidence="1" id="KW-0175">Coiled coil</keyword>
<evidence type="ECO:0000313" key="4">
    <source>
        <dbReference type="Proteomes" id="UP001178507"/>
    </source>
</evidence>
<organism evidence="3 4">
    <name type="scientific">Effrenium voratum</name>
    <dbReference type="NCBI Taxonomy" id="2562239"/>
    <lineage>
        <taxon>Eukaryota</taxon>
        <taxon>Sar</taxon>
        <taxon>Alveolata</taxon>
        <taxon>Dinophyceae</taxon>
        <taxon>Suessiales</taxon>
        <taxon>Symbiodiniaceae</taxon>
        <taxon>Effrenium</taxon>
    </lineage>
</organism>
<accession>A0AA36J6E4</accession>
<feature type="coiled-coil region" evidence="1">
    <location>
        <begin position="32"/>
        <end position="104"/>
    </location>
</feature>